<dbReference type="AlphaFoldDB" id="A0A843VT17"/>
<comment type="caution">
    <text evidence="1">The sequence shown here is derived from an EMBL/GenBank/DDBJ whole genome shotgun (WGS) entry which is preliminary data.</text>
</comment>
<organism evidence="1 2">
    <name type="scientific">Colocasia esculenta</name>
    <name type="common">Wild taro</name>
    <name type="synonym">Arum esculentum</name>
    <dbReference type="NCBI Taxonomy" id="4460"/>
    <lineage>
        <taxon>Eukaryota</taxon>
        <taxon>Viridiplantae</taxon>
        <taxon>Streptophyta</taxon>
        <taxon>Embryophyta</taxon>
        <taxon>Tracheophyta</taxon>
        <taxon>Spermatophyta</taxon>
        <taxon>Magnoliopsida</taxon>
        <taxon>Liliopsida</taxon>
        <taxon>Araceae</taxon>
        <taxon>Aroideae</taxon>
        <taxon>Colocasieae</taxon>
        <taxon>Colocasia</taxon>
    </lineage>
</organism>
<protein>
    <submittedName>
        <fullName evidence="1">Uncharacterized protein</fullName>
    </submittedName>
</protein>
<evidence type="ECO:0000313" key="2">
    <source>
        <dbReference type="Proteomes" id="UP000652761"/>
    </source>
</evidence>
<sequence>MEGVTDRLFSKAWSVEGSVVWFPTDVFSVSGRLGARRACGVVDIYLCALHHCCAPCELSDVWFGTPFVASFSGRAVCADIGRRPFWRLFLEGVPCVPMPAGLVLVTSQLCCFCGGCYASSLFSGARHLRDCLRDRLLPFRGTPSPVLLLREFSRRRACSSLGLGAEGENGGDSSIESLVEIP</sequence>
<gene>
    <name evidence="1" type="ORF">Taro_030069</name>
</gene>
<reference evidence="1" key="1">
    <citation type="submission" date="2017-07" db="EMBL/GenBank/DDBJ databases">
        <title>Taro Niue Genome Assembly and Annotation.</title>
        <authorList>
            <person name="Atibalentja N."/>
            <person name="Keating K."/>
            <person name="Fields C.J."/>
        </authorList>
    </citation>
    <scope>NUCLEOTIDE SEQUENCE</scope>
    <source>
        <strain evidence="1">Niue_2</strain>
        <tissue evidence="1">Leaf</tissue>
    </source>
</reference>
<accession>A0A843VT17</accession>
<name>A0A843VT17_COLES</name>
<proteinExistence type="predicted"/>
<dbReference type="EMBL" id="NMUH01002041">
    <property type="protein sequence ID" value="MQL97377.1"/>
    <property type="molecule type" value="Genomic_DNA"/>
</dbReference>
<dbReference type="Proteomes" id="UP000652761">
    <property type="component" value="Unassembled WGS sequence"/>
</dbReference>
<keyword evidence="2" id="KW-1185">Reference proteome</keyword>
<evidence type="ECO:0000313" key="1">
    <source>
        <dbReference type="EMBL" id="MQL97377.1"/>
    </source>
</evidence>